<dbReference type="InterPro" id="IPR002937">
    <property type="entry name" value="Amino_oxidase"/>
</dbReference>
<dbReference type="Proteomes" id="UP000031970">
    <property type="component" value="Unassembled WGS sequence"/>
</dbReference>
<dbReference type="PANTHER" id="PTHR10742">
    <property type="entry name" value="FLAVIN MONOAMINE OXIDASE"/>
    <property type="match status" value="1"/>
</dbReference>
<dbReference type="SUPFAM" id="SSF51905">
    <property type="entry name" value="FAD/NAD(P)-binding domain"/>
    <property type="match status" value="1"/>
</dbReference>
<evidence type="ECO:0000313" key="5">
    <source>
        <dbReference type="EMBL" id="KIL30953.1"/>
    </source>
</evidence>
<evidence type="ECO:0000313" key="6">
    <source>
        <dbReference type="Proteomes" id="UP000031970"/>
    </source>
</evidence>
<dbReference type="InterPro" id="IPR001613">
    <property type="entry name" value="Flavin_amine_oxidase"/>
</dbReference>
<name>A0ABD3ZRT1_BACIU</name>
<evidence type="ECO:0000256" key="2">
    <source>
        <dbReference type="ARBA" id="ARBA00023002"/>
    </source>
</evidence>
<dbReference type="AlphaFoldDB" id="A0ABD3ZRT1"/>
<reference evidence="5 6" key="1">
    <citation type="submission" date="2014-11" db="EMBL/GenBank/DDBJ databases">
        <title>Draft Genome Sequences of Nine Bacillus subtilis Strains that Form Spores with High Heat-Resistance.</title>
        <authorList>
            <person name="Krawcyk A.O."/>
            <person name="Berendsen E.M."/>
            <person name="de Jong A."/>
            <person name="Holsappel S."/>
            <person name="Eijlander R.T."/>
            <person name="Wells-Bennik M."/>
            <person name="Kuipers O.P."/>
        </authorList>
    </citation>
    <scope>NUCLEOTIDE SEQUENCE [LARGE SCALE GENOMIC DNA]</scope>
    <source>
        <strain evidence="5 6">B4067</strain>
    </source>
</reference>
<accession>A0ABD3ZRT1</accession>
<dbReference type="Pfam" id="PF01593">
    <property type="entry name" value="Amino_oxidase"/>
    <property type="match status" value="1"/>
</dbReference>
<dbReference type="PANTHER" id="PTHR10742:SF342">
    <property type="entry name" value="AMINE OXIDASE"/>
    <property type="match status" value="1"/>
</dbReference>
<feature type="binding site" evidence="3">
    <location>
        <position position="102"/>
    </location>
    <ligand>
        <name>substrate</name>
    </ligand>
</feature>
<dbReference type="InterPro" id="IPR050281">
    <property type="entry name" value="Flavin_monoamine_oxidase"/>
</dbReference>
<evidence type="ECO:0000259" key="4">
    <source>
        <dbReference type="Pfam" id="PF01593"/>
    </source>
</evidence>
<dbReference type="EMBL" id="JSXS01000080">
    <property type="protein sequence ID" value="KIL30953.1"/>
    <property type="molecule type" value="Genomic_DNA"/>
</dbReference>
<gene>
    <name evidence="5" type="ORF">B4067_2119</name>
</gene>
<dbReference type="GO" id="GO:0050361">
    <property type="term" value="F:tryptophan 2-monooxygenase activity"/>
    <property type="evidence" value="ECO:0007669"/>
    <property type="project" value="UniProtKB-EC"/>
</dbReference>
<dbReference type="SUPFAM" id="SSF54373">
    <property type="entry name" value="FAD-linked reductases, C-terminal domain"/>
    <property type="match status" value="1"/>
</dbReference>
<evidence type="ECO:0000256" key="1">
    <source>
        <dbReference type="ARBA" id="ARBA00001974"/>
    </source>
</evidence>
<feature type="domain" description="Amine oxidase" evidence="4">
    <location>
        <begin position="54"/>
        <end position="495"/>
    </location>
</feature>
<dbReference type="Gene3D" id="1.10.405.10">
    <property type="entry name" value="Guanine Nucleotide Dissociation Inhibitor, domain 1"/>
    <property type="match status" value="1"/>
</dbReference>
<feature type="binding site" evidence="3">
    <location>
        <begin position="99"/>
        <end position="102"/>
    </location>
    <ligand>
        <name>FAD</name>
        <dbReference type="ChEBI" id="CHEBI:57692"/>
    </ligand>
</feature>
<comment type="cofactor">
    <cofactor evidence="1">
        <name>FAD</name>
        <dbReference type="ChEBI" id="CHEBI:57692"/>
    </cofactor>
</comment>
<proteinExistence type="predicted"/>
<dbReference type="InterPro" id="IPR036188">
    <property type="entry name" value="FAD/NAD-bd_sf"/>
</dbReference>
<sequence>MIGALFSEYNAINSKKRCLQKLNSLMNDDMVKIIRNGLSASQHPKHILVIGAGLSGLVSASLLKNAGHRVTILEASGRVGGRVCTLRSPFSDDLYFNAGPMRIPNNHSLTLEYIKKFKLPTNVFINRTPMDIIYANGIKTRLQVFERAPEILRYPVAPNEQGKTSEELLLSLLQPILNFINQNPARNWRIVEEQYKNYSLSSFLNTYFSYGAIDMIGVLLDMEAYMGMSLVEVLRESIFFSSPAHFYEITGGMDLLPHAFLPQLKTNILYHQKMMKMSQGENRVTIHCQHQQTAEFASFTADLAIVTIPFSTLRFVKVEPYHSFSYYKRRAIRELNYISATKIGIEFKSRFWEKAGQRGGKSITDLPIRFSYYPSRNIGANGHAVILASYTWADEALIWDSLSEGERIQYTLLNLSEIYGDIVWSEFVSGTSFSWSQYPYSAGGFTAFEPGQELELYPYIPVPEGRVHFAGEHASLTHAWMQGAIESGIRVAYEVNRLP</sequence>
<dbReference type="Gene3D" id="3.50.50.60">
    <property type="entry name" value="FAD/NAD(P)-binding domain"/>
    <property type="match status" value="1"/>
</dbReference>
<feature type="binding site" evidence="3">
    <location>
        <position position="472"/>
    </location>
    <ligand>
        <name>FAD</name>
        <dbReference type="ChEBI" id="CHEBI:57692"/>
    </ligand>
</feature>
<evidence type="ECO:0000256" key="3">
    <source>
        <dbReference type="PIRSR" id="PIRSR601613-1"/>
    </source>
</evidence>
<dbReference type="PRINTS" id="PR00757">
    <property type="entry name" value="AMINEOXDASEF"/>
</dbReference>
<organism evidence="5 6">
    <name type="scientific">Bacillus subtilis subsp. subtilis</name>
    <dbReference type="NCBI Taxonomy" id="135461"/>
    <lineage>
        <taxon>Bacteria</taxon>
        <taxon>Bacillati</taxon>
        <taxon>Bacillota</taxon>
        <taxon>Bacilli</taxon>
        <taxon>Bacillales</taxon>
        <taxon>Bacillaceae</taxon>
        <taxon>Bacillus</taxon>
    </lineage>
</organism>
<dbReference type="Gene3D" id="3.90.660.10">
    <property type="match status" value="1"/>
</dbReference>
<comment type="caution">
    <text evidence="5">The sequence shown here is derived from an EMBL/GenBank/DDBJ whole genome shotgun (WGS) entry which is preliminary data.</text>
</comment>
<protein>
    <submittedName>
        <fullName evidence="5">Tryptophan 2-monooxygenase</fullName>
        <ecNumber evidence="5">1.13.12.3</ecNumber>
    </submittedName>
</protein>
<dbReference type="EC" id="1.13.12.3" evidence="5"/>
<keyword evidence="2 5" id="KW-0560">Oxidoreductase</keyword>
<feature type="binding site" evidence="3">
    <location>
        <begin position="74"/>
        <end position="75"/>
    </location>
    <ligand>
        <name>FAD</name>
        <dbReference type="ChEBI" id="CHEBI:57692"/>
    </ligand>
</feature>
<feature type="binding site" evidence="3">
    <location>
        <position position="55"/>
    </location>
    <ligand>
        <name>FAD</name>
        <dbReference type="ChEBI" id="CHEBI:57692"/>
    </ligand>
</feature>